<dbReference type="Proteomes" id="UP001149074">
    <property type="component" value="Unassembled WGS sequence"/>
</dbReference>
<proteinExistence type="predicted"/>
<reference evidence="1" key="2">
    <citation type="journal article" date="2023" name="IMA Fungus">
        <title>Comparative genomic study of the Penicillium genus elucidates a diverse pangenome and 15 lateral gene transfer events.</title>
        <authorList>
            <person name="Petersen C."/>
            <person name="Sorensen T."/>
            <person name="Nielsen M.R."/>
            <person name="Sondergaard T.E."/>
            <person name="Sorensen J.L."/>
            <person name="Fitzpatrick D.A."/>
            <person name="Frisvad J.C."/>
            <person name="Nielsen K.L."/>
        </authorList>
    </citation>
    <scope>NUCLEOTIDE SEQUENCE</scope>
    <source>
        <strain evidence="1">IBT 30761</strain>
    </source>
</reference>
<dbReference type="EMBL" id="JAPQKI010000001">
    <property type="protein sequence ID" value="KAJ5112288.1"/>
    <property type="molecule type" value="Genomic_DNA"/>
</dbReference>
<evidence type="ECO:0000313" key="2">
    <source>
        <dbReference type="Proteomes" id="UP001149074"/>
    </source>
</evidence>
<evidence type="ECO:0000313" key="1">
    <source>
        <dbReference type="EMBL" id="KAJ5112288.1"/>
    </source>
</evidence>
<keyword evidence="2" id="KW-1185">Reference proteome</keyword>
<organism evidence="1 2">
    <name type="scientific">Penicillium argentinense</name>
    <dbReference type="NCBI Taxonomy" id="1131581"/>
    <lineage>
        <taxon>Eukaryota</taxon>
        <taxon>Fungi</taxon>
        <taxon>Dikarya</taxon>
        <taxon>Ascomycota</taxon>
        <taxon>Pezizomycotina</taxon>
        <taxon>Eurotiomycetes</taxon>
        <taxon>Eurotiomycetidae</taxon>
        <taxon>Eurotiales</taxon>
        <taxon>Aspergillaceae</taxon>
        <taxon>Penicillium</taxon>
    </lineage>
</organism>
<reference evidence="1" key="1">
    <citation type="submission" date="2022-11" db="EMBL/GenBank/DDBJ databases">
        <authorList>
            <person name="Petersen C."/>
        </authorList>
    </citation>
    <scope>NUCLEOTIDE SEQUENCE</scope>
    <source>
        <strain evidence="1">IBT 30761</strain>
    </source>
</reference>
<accession>A0A9W9KNS0</accession>
<name>A0A9W9KNS0_9EURO</name>
<sequence>MAVEVAQPARNFQSDSIVLGDTIAKRSRKTTSVQCDDPPTSSVEVRQEQLAFTNPISAPLLHVETSLATSSSVQSVCFAVDSHIASSSSPASKGSGVAATVSVFHLRGIGAYGRATVSH</sequence>
<protein>
    <submittedName>
        <fullName evidence="1">Uncharacterized protein</fullName>
    </submittedName>
</protein>
<dbReference type="RefSeq" id="XP_056480061.1">
    <property type="nucleotide sequence ID" value="XM_056612837.1"/>
</dbReference>
<gene>
    <name evidence="1" type="ORF">N7532_000333</name>
</gene>
<comment type="caution">
    <text evidence="1">The sequence shown here is derived from an EMBL/GenBank/DDBJ whole genome shotgun (WGS) entry which is preliminary data.</text>
</comment>
<dbReference type="AlphaFoldDB" id="A0A9W9KNS0"/>
<dbReference type="GeneID" id="81351816"/>